<feature type="transmembrane region" description="Helical" evidence="1">
    <location>
        <begin position="188"/>
        <end position="207"/>
    </location>
</feature>
<evidence type="ECO:0000313" key="3">
    <source>
        <dbReference type="EMBL" id="CAA6806491.1"/>
    </source>
</evidence>
<keyword evidence="1" id="KW-0812">Transmembrane</keyword>
<evidence type="ECO:0000256" key="1">
    <source>
        <dbReference type="SAM" id="Phobius"/>
    </source>
</evidence>
<sequence>MKYNRLELLFEDDFEKLSNTKILLCGVGGVGSFALDALYRSSITNITIIDFDIYEESNLNRQLGSDGAIGRVKVDRLKELYPNVNAINMRLTPEIINEFDFSEFDIVIDAIDDIPSKVALAKKTHKKLVSSCGGAKRLDPTKIEFANIWDVIIDPFGKKFKYELKQAGFKEDFDVVFSTENPKKIEGLGSFVGVTGSFGLAVASLVVKKILKT</sequence>
<dbReference type="GO" id="GO:0061503">
    <property type="term" value="F:tRNA threonylcarbamoyladenosine dehydratase"/>
    <property type="evidence" value="ECO:0007669"/>
    <property type="project" value="TreeGrafter"/>
</dbReference>
<feature type="domain" description="THIF-type NAD/FAD binding fold" evidence="2">
    <location>
        <begin position="6"/>
        <end position="129"/>
    </location>
</feature>
<dbReference type="AlphaFoldDB" id="A0A6S6SV97"/>
<dbReference type="SUPFAM" id="SSF69572">
    <property type="entry name" value="Activating enzymes of the ubiquitin-like proteins"/>
    <property type="match status" value="1"/>
</dbReference>
<dbReference type="Gene3D" id="3.40.50.720">
    <property type="entry name" value="NAD(P)-binding Rossmann-like Domain"/>
    <property type="match status" value="1"/>
</dbReference>
<reference evidence="3" key="1">
    <citation type="submission" date="2020-01" db="EMBL/GenBank/DDBJ databases">
        <authorList>
            <person name="Meier V. D."/>
            <person name="Meier V D."/>
        </authorList>
    </citation>
    <scope>NUCLEOTIDE SEQUENCE</scope>
    <source>
        <strain evidence="3">HLG_WM_MAG_12</strain>
    </source>
</reference>
<dbReference type="EMBL" id="CACVAW010000023">
    <property type="protein sequence ID" value="CAA6806491.1"/>
    <property type="molecule type" value="Genomic_DNA"/>
</dbReference>
<dbReference type="InterPro" id="IPR045886">
    <property type="entry name" value="ThiF/MoeB/HesA"/>
</dbReference>
<keyword evidence="1" id="KW-0472">Membrane</keyword>
<protein>
    <submittedName>
        <fullName evidence="3">tRNA cyclic N6-threonylcarbamoyladenosine(37) synthase TcdA</fullName>
    </submittedName>
</protein>
<keyword evidence="1" id="KW-1133">Transmembrane helix</keyword>
<dbReference type="PANTHER" id="PTHR43267">
    <property type="entry name" value="TRNA THREONYLCARBAMOYLADENOSINE DEHYDRATASE"/>
    <property type="match status" value="1"/>
</dbReference>
<dbReference type="GO" id="GO:0061504">
    <property type="term" value="P:cyclic threonylcarbamoyladenosine biosynthetic process"/>
    <property type="evidence" value="ECO:0007669"/>
    <property type="project" value="TreeGrafter"/>
</dbReference>
<dbReference type="GO" id="GO:0008641">
    <property type="term" value="F:ubiquitin-like modifier activating enzyme activity"/>
    <property type="evidence" value="ECO:0007669"/>
    <property type="project" value="InterPro"/>
</dbReference>
<accession>A0A6S6SV97</accession>
<name>A0A6S6SV97_9BACT</name>
<gene>
    <name evidence="3" type="ORF">HELGO_WM13627</name>
</gene>
<evidence type="ECO:0000259" key="2">
    <source>
        <dbReference type="Pfam" id="PF00899"/>
    </source>
</evidence>
<dbReference type="PANTHER" id="PTHR43267:SF1">
    <property type="entry name" value="TRNA THREONYLCARBAMOYLADENOSINE DEHYDRATASE"/>
    <property type="match status" value="1"/>
</dbReference>
<organism evidence="3">
    <name type="scientific">uncultured Campylobacterales bacterium</name>
    <dbReference type="NCBI Taxonomy" id="352960"/>
    <lineage>
        <taxon>Bacteria</taxon>
        <taxon>Pseudomonadati</taxon>
        <taxon>Campylobacterota</taxon>
        <taxon>Epsilonproteobacteria</taxon>
        <taxon>Campylobacterales</taxon>
        <taxon>environmental samples</taxon>
    </lineage>
</organism>
<dbReference type="Pfam" id="PF00899">
    <property type="entry name" value="ThiF"/>
    <property type="match status" value="1"/>
</dbReference>
<dbReference type="InterPro" id="IPR000594">
    <property type="entry name" value="ThiF_NAD_FAD-bd"/>
</dbReference>
<proteinExistence type="predicted"/>
<dbReference type="InterPro" id="IPR035985">
    <property type="entry name" value="Ubiquitin-activating_enz"/>
</dbReference>